<evidence type="ECO:0000256" key="2">
    <source>
        <dbReference type="ARBA" id="ARBA00022679"/>
    </source>
</evidence>
<feature type="non-terminal residue" evidence="3">
    <location>
        <position position="1"/>
    </location>
</feature>
<dbReference type="PANTHER" id="PTHR43648">
    <property type="entry name" value="ELECTRON TRANSFER FLAVOPROTEIN BETA SUBUNIT LYSINE METHYLTRANSFERASE"/>
    <property type="match status" value="1"/>
</dbReference>
<dbReference type="GO" id="GO:0032259">
    <property type="term" value="P:methylation"/>
    <property type="evidence" value="ECO:0007669"/>
    <property type="project" value="UniProtKB-KW"/>
</dbReference>
<name>A0AAJ2GYQ1_9HYPH</name>
<dbReference type="GO" id="GO:0016279">
    <property type="term" value="F:protein-lysine N-methyltransferase activity"/>
    <property type="evidence" value="ECO:0007669"/>
    <property type="project" value="TreeGrafter"/>
</dbReference>
<dbReference type="Pfam" id="PF06325">
    <property type="entry name" value="PrmA"/>
    <property type="match status" value="1"/>
</dbReference>
<dbReference type="CDD" id="cd02440">
    <property type="entry name" value="AdoMet_MTases"/>
    <property type="match status" value="1"/>
</dbReference>
<sequence>LQWLDQQDLRDKIVIDYGCGSGILGIAALLLGAKQVYAVDLDPQAVLSTMQNAAINKVESKIWAGLPSEFEAQFADLTADVVVANILAGPLSQLASTFAELAKPNALIAMAGILEDQVDELRLSYAKWFNLHTLQRREENWCRLSGERLASA</sequence>
<keyword evidence="1 3" id="KW-0489">Methyltransferase</keyword>
<protein>
    <submittedName>
        <fullName evidence="3">50S ribosomal protein L11 methyltransferase</fullName>
    </submittedName>
</protein>
<dbReference type="InterPro" id="IPR029063">
    <property type="entry name" value="SAM-dependent_MTases_sf"/>
</dbReference>
<dbReference type="GO" id="GO:0005829">
    <property type="term" value="C:cytosol"/>
    <property type="evidence" value="ECO:0007669"/>
    <property type="project" value="TreeGrafter"/>
</dbReference>
<organism evidence="3 4">
    <name type="scientific">Rhizobium hidalgonense</name>
    <dbReference type="NCBI Taxonomy" id="1538159"/>
    <lineage>
        <taxon>Bacteria</taxon>
        <taxon>Pseudomonadati</taxon>
        <taxon>Pseudomonadota</taxon>
        <taxon>Alphaproteobacteria</taxon>
        <taxon>Hyphomicrobiales</taxon>
        <taxon>Rhizobiaceae</taxon>
        <taxon>Rhizobium/Agrobacterium group</taxon>
        <taxon>Rhizobium</taxon>
    </lineage>
</organism>
<dbReference type="PANTHER" id="PTHR43648:SF1">
    <property type="entry name" value="ELECTRON TRANSFER FLAVOPROTEIN BETA SUBUNIT LYSINE METHYLTRANSFERASE"/>
    <property type="match status" value="1"/>
</dbReference>
<reference evidence="3" key="1">
    <citation type="submission" date="2023-04" db="EMBL/GenBank/DDBJ databases">
        <title>Genomic characterization of faba bean (Vicia faba) microsymbionts in Mexican soils.</title>
        <authorList>
            <person name="Rivera Orduna F.N."/>
            <person name="Guevara-Luna J."/>
            <person name="Yan J."/>
            <person name="Arroyo-Herrera I."/>
            <person name="Li Y."/>
            <person name="Vasquez-Murrieta M.S."/>
            <person name="Wang E.T."/>
        </authorList>
    </citation>
    <scope>NUCLEOTIDE SEQUENCE</scope>
    <source>
        <strain evidence="3">CH26</strain>
    </source>
</reference>
<dbReference type="Proteomes" id="UP001268610">
    <property type="component" value="Unassembled WGS sequence"/>
</dbReference>
<keyword evidence="3" id="KW-0687">Ribonucleoprotein</keyword>
<comment type="caution">
    <text evidence="3">The sequence shown here is derived from an EMBL/GenBank/DDBJ whole genome shotgun (WGS) entry which is preliminary data.</text>
</comment>
<proteinExistence type="predicted"/>
<evidence type="ECO:0000313" key="3">
    <source>
        <dbReference type="EMBL" id="MDR9778265.1"/>
    </source>
</evidence>
<dbReference type="GO" id="GO:0005840">
    <property type="term" value="C:ribosome"/>
    <property type="evidence" value="ECO:0007669"/>
    <property type="project" value="UniProtKB-KW"/>
</dbReference>
<keyword evidence="3" id="KW-0689">Ribosomal protein</keyword>
<keyword evidence="2" id="KW-0808">Transferase</keyword>
<accession>A0AAJ2GYQ1</accession>
<evidence type="ECO:0000313" key="4">
    <source>
        <dbReference type="Proteomes" id="UP001268610"/>
    </source>
</evidence>
<feature type="non-terminal residue" evidence="3">
    <location>
        <position position="152"/>
    </location>
</feature>
<dbReference type="AlphaFoldDB" id="A0AAJ2GYQ1"/>
<dbReference type="RefSeq" id="WP_310866366.1">
    <property type="nucleotide sequence ID" value="NZ_JAVLSF010000636.1"/>
</dbReference>
<dbReference type="InterPro" id="IPR050078">
    <property type="entry name" value="Ribosomal_L11_MeTrfase_PrmA"/>
</dbReference>
<dbReference type="Gene3D" id="3.40.50.150">
    <property type="entry name" value="Vaccinia Virus protein VP39"/>
    <property type="match status" value="1"/>
</dbReference>
<gene>
    <name evidence="3" type="ORF">RJJ65_37640</name>
</gene>
<dbReference type="SUPFAM" id="SSF53335">
    <property type="entry name" value="S-adenosyl-L-methionine-dependent methyltransferases"/>
    <property type="match status" value="1"/>
</dbReference>
<dbReference type="EMBL" id="JAVLSF010000636">
    <property type="protein sequence ID" value="MDR9778265.1"/>
    <property type="molecule type" value="Genomic_DNA"/>
</dbReference>
<evidence type="ECO:0000256" key="1">
    <source>
        <dbReference type="ARBA" id="ARBA00022603"/>
    </source>
</evidence>